<evidence type="ECO:0000313" key="3">
    <source>
        <dbReference type="Proteomes" id="UP000077266"/>
    </source>
</evidence>
<gene>
    <name evidence="2" type="ORF">EXIGLDRAFT_771032</name>
</gene>
<dbReference type="Proteomes" id="UP000077266">
    <property type="component" value="Unassembled WGS sequence"/>
</dbReference>
<organism evidence="2 3">
    <name type="scientific">Exidia glandulosa HHB12029</name>
    <dbReference type="NCBI Taxonomy" id="1314781"/>
    <lineage>
        <taxon>Eukaryota</taxon>
        <taxon>Fungi</taxon>
        <taxon>Dikarya</taxon>
        <taxon>Basidiomycota</taxon>
        <taxon>Agaricomycotina</taxon>
        <taxon>Agaricomycetes</taxon>
        <taxon>Auriculariales</taxon>
        <taxon>Exidiaceae</taxon>
        <taxon>Exidia</taxon>
    </lineage>
</organism>
<keyword evidence="3" id="KW-1185">Reference proteome</keyword>
<name>A0A165G9M9_EXIGL</name>
<feature type="region of interest" description="Disordered" evidence="1">
    <location>
        <begin position="1"/>
        <end position="83"/>
    </location>
</feature>
<dbReference type="AlphaFoldDB" id="A0A165G9M9"/>
<protein>
    <submittedName>
        <fullName evidence="2">Uncharacterized protein</fullName>
    </submittedName>
</protein>
<reference evidence="2 3" key="1">
    <citation type="journal article" date="2016" name="Mol. Biol. Evol.">
        <title>Comparative Genomics of Early-Diverging Mushroom-Forming Fungi Provides Insights into the Origins of Lignocellulose Decay Capabilities.</title>
        <authorList>
            <person name="Nagy L.G."/>
            <person name="Riley R."/>
            <person name="Tritt A."/>
            <person name="Adam C."/>
            <person name="Daum C."/>
            <person name="Floudas D."/>
            <person name="Sun H."/>
            <person name="Yadav J.S."/>
            <person name="Pangilinan J."/>
            <person name="Larsson K.H."/>
            <person name="Matsuura K."/>
            <person name="Barry K."/>
            <person name="Labutti K."/>
            <person name="Kuo R."/>
            <person name="Ohm R.A."/>
            <person name="Bhattacharya S.S."/>
            <person name="Shirouzu T."/>
            <person name="Yoshinaga Y."/>
            <person name="Martin F.M."/>
            <person name="Grigoriev I.V."/>
            <person name="Hibbett D.S."/>
        </authorList>
    </citation>
    <scope>NUCLEOTIDE SEQUENCE [LARGE SCALE GENOMIC DNA]</scope>
    <source>
        <strain evidence="2 3">HHB12029</strain>
    </source>
</reference>
<accession>A0A165G9M9</accession>
<feature type="compositionally biased region" description="Polar residues" evidence="1">
    <location>
        <begin position="48"/>
        <end position="57"/>
    </location>
</feature>
<feature type="region of interest" description="Disordered" evidence="1">
    <location>
        <begin position="133"/>
        <end position="154"/>
    </location>
</feature>
<proteinExistence type="predicted"/>
<feature type="compositionally biased region" description="Basic and acidic residues" evidence="1">
    <location>
        <begin position="31"/>
        <end position="47"/>
    </location>
</feature>
<dbReference type="InParanoid" id="A0A165G9M9"/>
<sequence length="154" mass="16066">MRSASIPANDTSIRPYGVSADAGSHSPPAVKEQRHEKVERALDKDSRSALSPYTESRNAAAEHRPTKGPTPPPAIVPGDINAQSSDTAVVVEAAADLPRSDPVMLAALDDAVRGAGFSVVALLSSLNRVRHAGDDEATMPPMYEPDGVAASSRT</sequence>
<dbReference type="EMBL" id="KV426054">
    <property type="protein sequence ID" value="KZV90194.1"/>
    <property type="molecule type" value="Genomic_DNA"/>
</dbReference>
<evidence type="ECO:0000313" key="2">
    <source>
        <dbReference type="EMBL" id="KZV90194.1"/>
    </source>
</evidence>
<evidence type="ECO:0000256" key="1">
    <source>
        <dbReference type="SAM" id="MobiDB-lite"/>
    </source>
</evidence>
<feature type="compositionally biased region" description="Polar residues" evidence="1">
    <location>
        <begin position="1"/>
        <end position="12"/>
    </location>
</feature>